<evidence type="ECO:0000313" key="2">
    <source>
        <dbReference type="EMBL" id="OQN95534.1"/>
    </source>
</evidence>
<keyword evidence="3" id="KW-1185">Reference proteome</keyword>
<protein>
    <submittedName>
        <fullName evidence="2">Uncharacterized protein</fullName>
    </submittedName>
</protein>
<feature type="compositionally biased region" description="Basic and acidic residues" evidence="1">
    <location>
        <begin position="40"/>
        <end position="50"/>
    </location>
</feature>
<feature type="region of interest" description="Disordered" evidence="1">
    <location>
        <begin position="39"/>
        <end position="58"/>
    </location>
</feature>
<dbReference type="AlphaFoldDB" id="A0A1V8S8F7"/>
<organism evidence="2 3">
    <name type="scientific">Cryoendolithus antarcticus</name>
    <dbReference type="NCBI Taxonomy" id="1507870"/>
    <lineage>
        <taxon>Eukaryota</taxon>
        <taxon>Fungi</taxon>
        <taxon>Dikarya</taxon>
        <taxon>Ascomycota</taxon>
        <taxon>Pezizomycotina</taxon>
        <taxon>Dothideomycetes</taxon>
        <taxon>Dothideomycetidae</taxon>
        <taxon>Cladosporiales</taxon>
        <taxon>Cladosporiaceae</taxon>
        <taxon>Cryoendolithus</taxon>
    </lineage>
</organism>
<evidence type="ECO:0000313" key="3">
    <source>
        <dbReference type="Proteomes" id="UP000192596"/>
    </source>
</evidence>
<comment type="caution">
    <text evidence="2">The sequence shown here is derived from an EMBL/GenBank/DDBJ whole genome shotgun (WGS) entry which is preliminary data.</text>
</comment>
<proteinExistence type="predicted"/>
<name>A0A1V8S8F7_9PEZI</name>
<reference evidence="3" key="1">
    <citation type="submission" date="2017-03" db="EMBL/GenBank/DDBJ databases">
        <title>Genomes of endolithic fungi from Antarctica.</title>
        <authorList>
            <person name="Coleine C."/>
            <person name="Masonjones S."/>
            <person name="Stajich J.E."/>
        </authorList>
    </citation>
    <scope>NUCLEOTIDE SEQUENCE [LARGE SCALE GENOMIC DNA]</scope>
    <source>
        <strain evidence="3">CCFEE 5527</strain>
    </source>
</reference>
<accession>A0A1V8S8F7</accession>
<sequence length="96" mass="10749">MRYTKASFLDSVQKAIKTLPITPKKQFNDDVNKVSFYPGEDYKPARELPRRGGSASKRSPRATIIYGIAIEHNTQFIRAAGEVEEACKATTCNNKI</sequence>
<gene>
    <name evidence="2" type="ORF">B0A48_18643</name>
</gene>
<dbReference type="Proteomes" id="UP000192596">
    <property type="component" value="Unassembled WGS sequence"/>
</dbReference>
<evidence type="ECO:0000256" key="1">
    <source>
        <dbReference type="SAM" id="MobiDB-lite"/>
    </source>
</evidence>
<dbReference type="InParanoid" id="A0A1V8S8F7"/>
<dbReference type="EMBL" id="NAJO01000089">
    <property type="protein sequence ID" value="OQN95534.1"/>
    <property type="molecule type" value="Genomic_DNA"/>
</dbReference>